<dbReference type="AlphaFoldDB" id="A0A7W9HB29"/>
<dbReference type="Proteomes" id="UP000590647">
    <property type="component" value="Unassembled WGS sequence"/>
</dbReference>
<dbReference type="EMBL" id="JACHNE010000001">
    <property type="protein sequence ID" value="MBB5798684.1"/>
    <property type="molecule type" value="Genomic_DNA"/>
</dbReference>
<sequence length="335" mass="36028">MRTAATSATARITVHSGLSSLTRLWVFDQLSGRPSGIGCPPWEIEGVGDYLPPATPGGENATEAIAEQTMGPLLLWAIRTVEEFSDDILAAWVERSRLREAAAANVATPASRAALRAFMARIDAEELPIPSTDWLGRTTPAGVYIAALTGASLNQVYNASRDHGWRQAALARPGPCPLSVPISGLLDGTAWREAIDYTEAAFLRRQLGTACFIVIAYLTGMRPGEAAGLRSGCCPDPEPEPEPGSAEPQRRHLITSTVYKTARDADGNHRSEGEIRDVPWVAIAPVVNAIRVLERMVPDGQLLFDHHAHDLRGTRAGTGSLTVHTLGIRVEDFVT</sequence>
<proteinExistence type="predicted"/>
<evidence type="ECO:0000313" key="3">
    <source>
        <dbReference type="Proteomes" id="UP000590647"/>
    </source>
</evidence>
<protein>
    <submittedName>
        <fullName evidence="2">Integrase</fullName>
    </submittedName>
</protein>
<feature type="region of interest" description="Disordered" evidence="1">
    <location>
        <begin position="230"/>
        <end position="251"/>
    </location>
</feature>
<dbReference type="RefSeq" id="WP_184990488.1">
    <property type="nucleotide sequence ID" value="NZ_JACHNE010000001.1"/>
</dbReference>
<name>A0A7W9HB29_9ACTN</name>
<accession>A0A7W9HB29</accession>
<evidence type="ECO:0000256" key="1">
    <source>
        <dbReference type="SAM" id="MobiDB-lite"/>
    </source>
</evidence>
<organism evidence="2 3">
    <name type="scientific">Streptomyces caelestis</name>
    <dbReference type="NCBI Taxonomy" id="36816"/>
    <lineage>
        <taxon>Bacteria</taxon>
        <taxon>Bacillati</taxon>
        <taxon>Actinomycetota</taxon>
        <taxon>Actinomycetes</taxon>
        <taxon>Kitasatosporales</taxon>
        <taxon>Streptomycetaceae</taxon>
        <taxon>Streptomyces</taxon>
    </lineage>
</organism>
<gene>
    <name evidence="2" type="ORF">HDA41_006648</name>
</gene>
<keyword evidence="3" id="KW-1185">Reference proteome</keyword>
<reference evidence="2 3" key="1">
    <citation type="submission" date="2020-08" db="EMBL/GenBank/DDBJ databases">
        <title>Sequencing the genomes of 1000 actinobacteria strains.</title>
        <authorList>
            <person name="Klenk H.-P."/>
        </authorList>
    </citation>
    <scope>NUCLEOTIDE SEQUENCE [LARGE SCALE GENOMIC DNA]</scope>
    <source>
        <strain evidence="2 3">DSM 40084</strain>
    </source>
</reference>
<evidence type="ECO:0000313" key="2">
    <source>
        <dbReference type="EMBL" id="MBB5798684.1"/>
    </source>
</evidence>
<comment type="caution">
    <text evidence="2">The sequence shown here is derived from an EMBL/GenBank/DDBJ whole genome shotgun (WGS) entry which is preliminary data.</text>
</comment>